<dbReference type="PANTHER" id="PTHR30040">
    <property type="entry name" value="THIAMINE BIOSYNTHESIS LIPOPROTEIN APBE"/>
    <property type="match status" value="1"/>
</dbReference>
<gene>
    <name evidence="11" type="ORF">S01H1_48125</name>
</gene>
<dbReference type="GO" id="GO:0046872">
    <property type="term" value="F:metal ion binding"/>
    <property type="evidence" value="ECO:0007669"/>
    <property type="project" value="UniProtKB-KW"/>
</dbReference>
<dbReference type="InterPro" id="IPR003374">
    <property type="entry name" value="ApbE-like_sf"/>
</dbReference>
<dbReference type="InterPro" id="IPR024932">
    <property type="entry name" value="ApbE"/>
</dbReference>
<evidence type="ECO:0000256" key="2">
    <source>
        <dbReference type="ARBA" id="ARBA00011955"/>
    </source>
</evidence>
<keyword evidence="5" id="KW-0808">Transferase</keyword>
<comment type="caution">
    <text evidence="11">The sequence shown here is derived from an EMBL/GenBank/DDBJ whole genome shotgun (WGS) entry which is preliminary data.</text>
</comment>
<keyword evidence="6" id="KW-0479">Metal-binding</keyword>
<evidence type="ECO:0000256" key="1">
    <source>
        <dbReference type="ARBA" id="ARBA00001946"/>
    </source>
</evidence>
<dbReference type="EC" id="2.7.1.180" evidence="2"/>
<evidence type="ECO:0000313" key="11">
    <source>
        <dbReference type="EMBL" id="GAG26710.1"/>
    </source>
</evidence>
<proteinExistence type="predicted"/>
<evidence type="ECO:0000256" key="5">
    <source>
        <dbReference type="ARBA" id="ARBA00022679"/>
    </source>
</evidence>
<keyword evidence="8" id="KW-0460">Magnesium</keyword>
<keyword evidence="4" id="KW-0285">Flavoprotein</keyword>
<evidence type="ECO:0000256" key="8">
    <source>
        <dbReference type="ARBA" id="ARBA00022842"/>
    </source>
</evidence>
<dbReference type="EMBL" id="BARS01030896">
    <property type="protein sequence ID" value="GAG26710.1"/>
    <property type="molecule type" value="Genomic_DNA"/>
</dbReference>
<comment type="catalytic activity">
    <reaction evidence="10">
        <text>L-threonyl-[protein] + FAD = FMN-L-threonyl-[protein] + AMP + H(+)</text>
        <dbReference type="Rhea" id="RHEA:36847"/>
        <dbReference type="Rhea" id="RHEA-COMP:11060"/>
        <dbReference type="Rhea" id="RHEA-COMP:11061"/>
        <dbReference type="ChEBI" id="CHEBI:15378"/>
        <dbReference type="ChEBI" id="CHEBI:30013"/>
        <dbReference type="ChEBI" id="CHEBI:57692"/>
        <dbReference type="ChEBI" id="CHEBI:74257"/>
        <dbReference type="ChEBI" id="CHEBI:456215"/>
        <dbReference type="EC" id="2.7.1.180"/>
    </reaction>
</comment>
<keyword evidence="7" id="KW-0274">FAD</keyword>
<evidence type="ECO:0000256" key="10">
    <source>
        <dbReference type="ARBA" id="ARBA00048540"/>
    </source>
</evidence>
<name>X0W7Z2_9ZZZZ</name>
<dbReference type="AlphaFoldDB" id="X0W7Z2"/>
<accession>X0W7Z2</accession>
<organism evidence="11">
    <name type="scientific">marine sediment metagenome</name>
    <dbReference type="NCBI Taxonomy" id="412755"/>
    <lineage>
        <taxon>unclassified sequences</taxon>
        <taxon>metagenomes</taxon>
        <taxon>ecological metagenomes</taxon>
    </lineage>
</organism>
<dbReference type="GO" id="GO:0016740">
    <property type="term" value="F:transferase activity"/>
    <property type="evidence" value="ECO:0007669"/>
    <property type="project" value="UniProtKB-KW"/>
</dbReference>
<dbReference type="SUPFAM" id="SSF143631">
    <property type="entry name" value="ApbE-like"/>
    <property type="match status" value="1"/>
</dbReference>
<dbReference type="PANTHER" id="PTHR30040:SF2">
    <property type="entry name" value="FAD:PROTEIN FMN TRANSFERASE"/>
    <property type="match status" value="1"/>
</dbReference>
<evidence type="ECO:0000256" key="7">
    <source>
        <dbReference type="ARBA" id="ARBA00022827"/>
    </source>
</evidence>
<evidence type="ECO:0000256" key="6">
    <source>
        <dbReference type="ARBA" id="ARBA00022723"/>
    </source>
</evidence>
<dbReference type="Pfam" id="PF02424">
    <property type="entry name" value="ApbE"/>
    <property type="match status" value="1"/>
</dbReference>
<sequence length="141" mass="15927">MTEPQPETPFVKSNSDLISAAHRFSHEAMATTFEIFILHPDTHYAEQAAWAAFDELDRLEEQLSRFIENSDISRINILATNQPLQIGLAAFECLQLSARIYTETNGAFDITVGTLMDCWLGDDKTIHTPSKANFDIARRHT</sequence>
<reference evidence="11" key="1">
    <citation type="journal article" date="2014" name="Front. Microbiol.">
        <title>High frequency of phylogenetically diverse reductive dehalogenase-homologous genes in deep subseafloor sedimentary metagenomes.</title>
        <authorList>
            <person name="Kawai M."/>
            <person name="Futagami T."/>
            <person name="Toyoda A."/>
            <person name="Takaki Y."/>
            <person name="Nishi S."/>
            <person name="Hori S."/>
            <person name="Arai W."/>
            <person name="Tsubouchi T."/>
            <person name="Morono Y."/>
            <person name="Uchiyama I."/>
            <person name="Ito T."/>
            <person name="Fujiyama A."/>
            <person name="Inagaki F."/>
            <person name="Takami H."/>
        </authorList>
    </citation>
    <scope>NUCLEOTIDE SEQUENCE</scope>
    <source>
        <strain evidence="11">Expedition CK06-06</strain>
    </source>
</reference>
<comment type="cofactor">
    <cofactor evidence="1">
        <name>Mg(2+)</name>
        <dbReference type="ChEBI" id="CHEBI:18420"/>
    </cofactor>
</comment>
<dbReference type="Gene3D" id="3.10.520.10">
    <property type="entry name" value="ApbE-like domains"/>
    <property type="match status" value="1"/>
</dbReference>
<evidence type="ECO:0000256" key="3">
    <source>
        <dbReference type="ARBA" id="ARBA00016337"/>
    </source>
</evidence>
<feature type="non-terminal residue" evidence="11">
    <location>
        <position position="141"/>
    </location>
</feature>
<evidence type="ECO:0000256" key="9">
    <source>
        <dbReference type="ARBA" id="ARBA00031306"/>
    </source>
</evidence>
<evidence type="ECO:0000256" key="4">
    <source>
        <dbReference type="ARBA" id="ARBA00022630"/>
    </source>
</evidence>
<protein>
    <recommendedName>
        <fullName evidence="3">FAD:protein FMN transferase</fullName>
        <ecNumber evidence="2">2.7.1.180</ecNumber>
    </recommendedName>
    <alternativeName>
        <fullName evidence="9">Flavin transferase</fullName>
    </alternativeName>
</protein>